<dbReference type="Pfam" id="PF18911">
    <property type="entry name" value="PKD_4"/>
    <property type="match status" value="1"/>
</dbReference>
<dbReference type="PROSITE" id="PS50022">
    <property type="entry name" value="FA58C_3"/>
    <property type="match status" value="1"/>
</dbReference>
<dbReference type="OrthoDB" id="1089471at2"/>
<dbReference type="InterPro" id="IPR000601">
    <property type="entry name" value="PKD_dom"/>
</dbReference>
<keyword evidence="4" id="KW-1185">Reference proteome</keyword>
<name>A0A1M7T3B2_FERGO</name>
<dbReference type="Gene3D" id="2.60.40.10">
    <property type="entry name" value="Immunoglobulins"/>
    <property type="match status" value="2"/>
</dbReference>
<organism evidence="3 4">
    <name type="scientific">Fervidobacterium gondwanense DSM 13020</name>
    <dbReference type="NCBI Taxonomy" id="1121883"/>
    <lineage>
        <taxon>Bacteria</taxon>
        <taxon>Thermotogati</taxon>
        <taxon>Thermotogota</taxon>
        <taxon>Thermotogae</taxon>
        <taxon>Thermotogales</taxon>
        <taxon>Fervidobacteriaceae</taxon>
        <taxon>Fervidobacterium</taxon>
    </lineage>
</organism>
<dbReference type="PANTHER" id="PTHR13246:SF1">
    <property type="entry name" value="CYTOSOLIC ENDO-BETA-N-ACETYLGLUCOSAMINIDASE"/>
    <property type="match status" value="1"/>
</dbReference>
<feature type="domain" description="PKD" evidence="2">
    <location>
        <begin position="656"/>
        <end position="724"/>
    </location>
</feature>
<accession>A0A1M7T3B2</accession>
<dbReference type="SUPFAM" id="SSF49299">
    <property type="entry name" value="PKD domain"/>
    <property type="match status" value="1"/>
</dbReference>
<dbReference type="CDD" id="cd06547">
    <property type="entry name" value="GH85_ENGase"/>
    <property type="match status" value="1"/>
</dbReference>
<dbReference type="InterPro" id="IPR054110">
    <property type="entry name" value="EndoD-like_D2"/>
</dbReference>
<evidence type="ECO:0000259" key="2">
    <source>
        <dbReference type="PROSITE" id="PS50093"/>
    </source>
</evidence>
<dbReference type="InterPro" id="IPR032979">
    <property type="entry name" value="ENGase"/>
</dbReference>
<reference evidence="4" key="1">
    <citation type="submission" date="2016-12" db="EMBL/GenBank/DDBJ databases">
        <authorList>
            <person name="Varghese N."/>
            <person name="Submissions S."/>
        </authorList>
    </citation>
    <scope>NUCLEOTIDE SEQUENCE [LARGE SCALE GENOMIC DNA]</scope>
    <source>
        <strain evidence="4">DSM 13020</strain>
    </source>
</reference>
<dbReference type="SUPFAM" id="SSF49785">
    <property type="entry name" value="Galactose-binding domain-like"/>
    <property type="match status" value="1"/>
</dbReference>
<dbReference type="AlphaFoldDB" id="A0A1M7T3B2"/>
<dbReference type="InterPro" id="IPR008979">
    <property type="entry name" value="Galactose-bd-like_sf"/>
</dbReference>
<sequence length="884" mass="100110">MRFKARIYVLLISVLIMSVLFAQEEFRIPESSYWYPNDLLDWSLEADPDAKYNVSQVPLQKRISGEKISSSASEKVKIVALSIMNSSTSGMPSQGRNDSMKVYPFTYWQYVDYLVAWAGSAGEGIIVPPGPDTIDAGHKNGVPVLGTIFFPPNVYGGRRNWVDQVLQEDEDGTFPVADKLIEVARYYGFDGWFINQETEGCNEEHANTMVRFIKYFKTKAPELIIFWYDAMTDTGEVAWQGELNETNVDFIVSNGERISDFMFVDFRWISSKRPNSIVNTLANSQKYNLSQYDFFAGVLLQGDGYNTPYFNLPKIQNTDGTLKLSLGLYGPCWSYYSSRTFDEFWKKENVLWIGNHESLVYGEKSVKPDWSGFAKFVVEKSPVTKLPFVTNFNVGHGKYFFVNGEKVKSTEWHNRSLQDVMPTYRWKVEGKPLNVQIDYDNAYYGGSSLKFSGEMERNDTALYHLYVANLPVTNKTYFSVAFLSEVGKVDGRIVLKFVDGETLSIPVPSMPQWRRYEYSLQNYAGKTISGIYLSVKSSAKQTVSFNLGEIGVYEKAASPKANKVQIEDLTFSEGIYAQLKLTIQTSEKAKAYEIYRRLPTGNELVWVSVNPYTYIYSLRRFGHENETVLQVVPVSENNTRGKAVSVSFKWPEYPKPKADFVVSNTIIKPGESVVFESKSSETTEKLTWEFEGGEPAVSHENVVRVTYNKEGIYTVKLIAGNISGEDVKEVQGMIVVTKNAEKIQNLALGKDTYASSFVPAEKPALAVDGTVENNSKWCAVGDLPHWLVIDLGKEYIVNRVIIKHAESGKESADWNTKDYRIQISTDGENWKDVVVVRNNLKGITEHSFPPVKGRYVRLFVEAPTQTGDKAARIYEVEVYGLEEQ</sequence>
<dbReference type="PROSITE" id="PS50093">
    <property type="entry name" value="PKD"/>
    <property type="match status" value="1"/>
</dbReference>
<dbReference type="InterPro" id="IPR013783">
    <property type="entry name" value="Ig-like_fold"/>
</dbReference>
<dbReference type="InterPro" id="IPR005201">
    <property type="entry name" value="TIM_ENGase"/>
</dbReference>
<protein>
    <submittedName>
        <fullName evidence="3">Endo-beta-N-acetylglucosaminidase D</fullName>
    </submittedName>
</protein>
<dbReference type="Proteomes" id="UP000184207">
    <property type="component" value="Unassembled WGS sequence"/>
</dbReference>
<dbReference type="InterPro" id="IPR022409">
    <property type="entry name" value="PKD/Chitinase_dom"/>
</dbReference>
<dbReference type="Pfam" id="PF21910">
    <property type="entry name" value="GH85_C"/>
    <property type="match status" value="1"/>
</dbReference>
<dbReference type="PANTHER" id="PTHR13246">
    <property type="entry name" value="ENDO BETA N-ACETYLGLUCOSAMINIDASE"/>
    <property type="match status" value="1"/>
</dbReference>
<dbReference type="Pfam" id="PF03644">
    <property type="entry name" value="Glyco_hydro_85"/>
    <property type="match status" value="1"/>
</dbReference>
<dbReference type="STRING" id="1121883.SAMN02745226_01500"/>
<dbReference type="InterPro" id="IPR035986">
    <property type="entry name" value="PKD_dom_sf"/>
</dbReference>
<dbReference type="GO" id="GO:0033925">
    <property type="term" value="F:mannosyl-glycoprotein endo-beta-N-acetylglucosaminidase activity"/>
    <property type="evidence" value="ECO:0007669"/>
    <property type="project" value="InterPro"/>
</dbReference>
<dbReference type="GO" id="GO:0005829">
    <property type="term" value="C:cytosol"/>
    <property type="evidence" value="ECO:0007669"/>
    <property type="project" value="UniProtKB-SubCell"/>
</dbReference>
<evidence type="ECO:0000313" key="4">
    <source>
        <dbReference type="Proteomes" id="UP000184207"/>
    </source>
</evidence>
<dbReference type="RefSeq" id="WP_072760062.1">
    <property type="nucleotide sequence ID" value="NZ_FRDJ01000008.1"/>
</dbReference>
<dbReference type="Gene3D" id="3.20.20.80">
    <property type="entry name" value="Glycosidases"/>
    <property type="match status" value="1"/>
</dbReference>
<dbReference type="CDD" id="cd00146">
    <property type="entry name" value="PKD"/>
    <property type="match status" value="1"/>
</dbReference>
<dbReference type="SMART" id="SM00089">
    <property type="entry name" value="PKD"/>
    <property type="match status" value="1"/>
</dbReference>
<dbReference type="Gene3D" id="2.60.120.260">
    <property type="entry name" value="Galactose-binding domain-like"/>
    <property type="match status" value="2"/>
</dbReference>
<dbReference type="SMART" id="SM00231">
    <property type="entry name" value="FA58C"/>
    <property type="match status" value="1"/>
</dbReference>
<dbReference type="InterPro" id="IPR000421">
    <property type="entry name" value="FA58C"/>
</dbReference>
<dbReference type="EMBL" id="FRDJ01000008">
    <property type="protein sequence ID" value="SHN65260.1"/>
    <property type="molecule type" value="Genomic_DNA"/>
</dbReference>
<dbReference type="Pfam" id="PF00754">
    <property type="entry name" value="F5_F8_type_C"/>
    <property type="match status" value="1"/>
</dbReference>
<proteinExistence type="predicted"/>
<evidence type="ECO:0000313" key="3">
    <source>
        <dbReference type="EMBL" id="SHN65260.1"/>
    </source>
</evidence>
<gene>
    <name evidence="3" type="ORF">SAMN02745226_01500</name>
</gene>
<evidence type="ECO:0000259" key="1">
    <source>
        <dbReference type="PROSITE" id="PS50022"/>
    </source>
</evidence>
<feature type="domain" description="F5/8 type C" evidence="1">
    <location>
        <begin position="736"/>
        <end position="881"/>
    </location>
</feature>